<evidence type="ECO:0000313" key="1">
    <source>
        <dbReference type="EMBL" id="EHL05384.1"/>
    </source>
</evidence>
<comment type="caution">
    <text evidence="1">The sequence shown here is derived from an EMBL/GenBank/DDBJ whole genome shotgun (WGS) entry which is preliminary data.</text>
</comment>
<dbReference type="Proteomes" id="UP000004416">
    <property type="component" value="Unassembled WGS sequence"/>
</dbReference>
<gene>
    <name evidence="1" type="ORF">HMPREF0322_03939</name>
</gene>
<accession>G9XSG7</accession>
<dbReference type="HOGENOM" id="CLU_2842584_0_0_9"/>
<evidence type="ECO:0000313" key="2">
    <source>
        <dbReference type="Proteomes" id="UP000004416"/>
    </source>
</evidence>
<dbReference type="PATRIC" id="fig|537010.4.peg.3680"/>
<protein>
    <submittedName>
        <fullName evidence="1">Uncharacterized protein</fullName>
    </submittedName>
</protein>
<dbReference type="AlphaFoldDB" id="G9XSG7"/>
<sequence>MESFRLLFNLERGFKMNYAAIANLVHECVKNPTCLVTQKEKSGESKIKPDEFSVIQNVFSRHEVSGNGAAIGVLPMGFWS</sequence>
<organism evidence="1 2">
    <name type="scientific">Desulfitobacterium hafniense DP7</name>
    <dbReference type="NCBI Taxonomy" id="537010"/>
    <lineage>
        <taxon>Bacteria</taxon>
        <taxon>Bacillati</taxon>
        <taxon>Bacillota</taxon>
        <taxon>Clostridia</taxon>
        <taxon>Eubacteriales</taxon>
        <taxon>Desulfitobacteriaceae</taxon>
        <taxon>Desulfitobacterium</taxon>
    </lineage>
</organism>
<proteinExistence type="predicted"/>
<reference evidence="1 2" key="1">
    <citation type="submission" date="2011-08" db="EMBL/GenBank/DDBJ databases">
        <authorList>
            <person name="Weinstock G."/>
            <person name="Sodergren E."/>
            <person name="Clifton S."/>
            <person name="Fulton L."/>
            <person name="Fulton B."/>
            <person name="Courtney L."/>
            <person name="Fronick C."/>
            <person name="Harrison M."/>
            <person name="Strong C."/>
            <person name="Farmer C."/>
            <person name="Delahaunty K."/>
            <person name="Markovic C."/>
            <person name="Hall O."/>
            <person name="Minx P."/>
            <person name="Tomlinson C."/>
            <person name="Mitreva M."/>
            <person name="Hou S."/>
            <person name="Chen J."/>
            <person name="Wollam A."/>
            <person name="Pepin K.H."/>
            <person name="Johnson M."/>
            <person name="Bhonagiri V."/>
            <person name="Zhang X."/>
            <person name="Suruliraj S."/>
            <person name="Warren W."/>
            <person name="Chinwalla A."/>
            <person name="Mardis E.R."/>
            <person name="Wilson R.K."/>
        </authorList>
    </citation>
    <scope>NUCLEOTIDE SEQUENCE [LARGE SCALE GENOMIC DNA]</scope>
    <source>
        <strain evidence="1 2">DP7</strain>
    </source>
</reference>
<dbReference type="EMBL" id="AFZX01000104">
    <property type="protein sequence ID" value="EHL05384.1"/>
    <property type="molecule type" value="Genomic_DNA"/>
</dbReference>
<name>G9XSG7_DESHA</name>